<feature type="transmembrane region" description="Helical" evidence="13">
    <location>
        <begin position="21"/>
        <end position="49"/>
    </location>
</feature>
<comment type="caution">
    <text evidence="14">The sequence shown here is derived from an EMBL/GenBank/DDBJ whole genome shotgun (WGS) entry which is preliminary data.</text>
</comment>
<organism evidence="14 15">
    <name type="scientific">Niveibacterium umoris</name>
    <dbReference type="NCBI Taxonomy" id="1193620"/>
    <lineage>
        <taxon>Bacteria</taxon>
        <taxon>Pseudomonadati</taxon>
        <taxon>Pseudomonadota</taxon>
        <taxon>Betaproteobacteria</taxon>
        <taxon>Rhodocyclales</taxon>
        <taxon>Rhodocyclaceae</taxon>
        <taxon>Niveibacterium</taxon>
    </lineage>
</organism>
<evidence type="ECO:0000256" key="10">
    <source>
        <dbReference type="ARBA" id="ARBA00023136"/>
    </source>
</evidence>
<dbReference type="NCBIfam" id="TIGR02970">
    <property type="entry name" value="succ_dehyd_cytB"/>
    <property type="match status" value="1"/>
</dbReference>
<comment type="subunit">
    <text evidence="11">Part of an enzyme complex containing four subunits: a flavoprotein, an iron-sulfur protein, plus two membrane-anchoring proteins, SdhC and SdhD. The complex can form homotrimers.</text>
</comment>
<dbReference type="PANTHER" id="PTHR10978:SF5">
    <property type="entry name" value="SUCCINATE DEHYDROGENASE CYTOCHROME B560 SUBUNIT, MITOCHONDRIAL"/>
    <property type="match status" value="1"/>
</dbReference>
<dbReference type="Gene3D" id="1.20.1300.10">
    <property type="entry name" value="Fumarate reductase/succinate dehydrogenase, transmembrane subunit"/>
    <property type="match status" value="1"/>
</dbReference>
<evidence type="ECO:0000313" key="15">
    <source>
        <dbReference type="Proteomes" id="UP000561045"/>
    </source>
</evidence>
<dbReference type="PANTHER" id="PTHR10978">
    <property type="entry name" value="SUCCINATE DEHYDROGENASE CYTOCHROME B560 SUBUNIT"/>
    <property type="match status" value="1"/>
</dbReference>
<sequence>MSDTTMKKPRPKHLDLKVIRLPLPGFVSILHRVSGAGLFLMLPVLLWLFGASLGSPESVACAKSVVAHPLAKLVLFGLLWAYLHHFCAGIRFLMLDVHKGLDLPTARKTAGAVLAVSLTLTVLIGAKIFLG</sequence>
<gene>
    <name evidence="14" type="ORF">GGR36_000669</name>
</gene>
<evidence type="ECO:0000256" key="3">
    <source>
        <dbReference type="ARBA" id="ARBA00007244"/>
    </source>
</evidence>
<feature type="transmembrane region" description="Helical" evidence="13">
    <location>
        <begin position="73"/>
        <end position="97"/>
    </location>
</feature>
<dbReference type="Pfam" id="PF01127">
    <property type="entry name" value="Sdh_cyt"/>
    <property type="match status" value="1"/>
</dbReference>
<evidence type="ECO:0000256" key="13">
    <source>
        <dbReference type="SAM" id="Phobius"/>
    </source>
</evidence>
<proteinExistence type="inferred from homology"/>
<comment type="cofactor">
    <cofactor evidence="12">
        <name>heme</name>
        <dbReference type="ChEBI" id="CHEBI:30413"/>
    </cofactor>
    <text evidence="12">The heme is bound between the two transmembrane subunits.</text>
</comment>
<dbReference type="GO" id="GO:0005886">
    <property type="term" value="C:plasma membrane"/>
    <property type="evidence" value="ECO:0007669"/>
    <property type="project" value="TreeGrafter"/>
</dbReference>
<dbReference type="SUPFAM" id="SSF81343">
    <property type="entry name" value="Fumarate reductase respiratory complex transmembrane subunits"/>
    <property type="match status" value="1"/>
</dbReference>
<keyword evidence="10 13" id="KW-0472">Membrane</keyword>
<keyword evidence="15" id="KW-1185">Reference proteome</keyword>
<evidence type="ECO:0000256" key="1">
    <source>
        <dbReference type="ARBA" id="ARBA00004050"/>
    </source>
</evidence>
<name>A0A840BCW8_9RHOO</name>
<dbReference type="EMBL" id="JACIET010000001">
    <property type="protein sequence ID" value="MBB4011361.1"/>
    <property type="molecule type" value="Genomic_DNA"/>
</dbReference>
<reference evidence="14 15" key="1">
    <citation type="submission" date="2020-08" db="EMBL/GenBank/DDBJ databases">
        <title>Genomic Encyclopedia of Type Strains, Phase IV (KMG-IV): sequencing the most valuable type-strain genomes for metagenomic binning, comparative biology and taxonomic classification.</title>
        <authorList>
            <person name="Goeker M."/>
        </authorList>
    </citation>
    <scope>NUCLEOTIDE SEQUENCE [LARGE SCALE GENOMIC DNA]</scope>
    <source>
        <strain evidence="14 15">DSM 106739</strain>
    </source>
</reference>
<evidence type="ECO:0000256" key="6">
    <source>
        <dbReference type="ARBA" id="ARBA00022692"/>
    </source>
</evidence>
<dbReference type="Proteomes" id="UP000561045">
    <property type="component" value="Unassembled WGS sequence"/>
</dbReference>
<dbReference type="RefSeq" id="WP_183631818.1">
    <property type="nucleotide sequence ID" value="NZ_BAABLE010000011.1"/>
</dbReference>
<keyword evidence="5 12" id="KW-0349">Heme</keyword>
<evidence type="ECO:0000256" key="2">
    <source>
        <dbReference type="ARBA" id="ARBA00004370"/>
    </source>
</evidence>
<comment type="subcellular location">
    <subcellularLocation>
        <location evidence="2">Membrane</location>
    </subcellularLocation>
</comment>
<evidence type="ECO:0000256" key="5">
    <source>
        <dbReference type="ARBA" id="ARBA00022617"/>
    </source>
</evidence>
<keyword evidence="8 13" id="KW-1133">Transmembrane helix</keyword>
<dbReference type="PIRSF" id="PIRSF000178">
    <property type="entry name" value="SDH_cyt_b560"/>
    <property type="match status" value="1"/>
</dbReference>
<evidence type="ECO:0000313" key="14">
    <source>
        <dbReference type="EMBL" id="MBB4011361.1"/>
    </source>
</evidence>
<feature type="binding site" description="axial binding residue" evidence="12">
    <location>
        <position position="85"/>
    </location>
    <ligand>
        <name>heme</name>
        <dbReference type="ChEBI" id="CHEBI:30413"/>
        <note>ligand shared with second transmembrane subunit</note>
    </ligand>
    <ligandPart>
        <name>Fe</name>
        <dbReference type="ChEBI" id="CHEBI:18248"/>
    </ligandPart>
</feature>
<dbReference type="CDD" id="cd03499">
    <property type="entry name" value="SQR_TypeC_SdhC"/>
    <property type="match status" value="1"/>
</dbReference>
<evidence type="ECO:0000256" key="8">
    <source>
        <dbReference type="ARBA" id="ARBA00022989"/>
    </source>
</evidence>
<evidence type="ECO:0000256" key="4">
    <source>
        <dbReference type="ARBA" id="ARBA00020076"/>
    </source>
</evidence>
<comment type="function">
    <text evidence="1">Membrane-anchoring subunit of succinate dehydrogenase (SDH).</text>
</comment>
<dbReference type="AlphaFoldDB" id="A0A840BCW8"/>
<dbReference type="InterPro" id="IPR034804">
    <property type="entry name" value="SQR/QFR_C/D"/>
</dbReference>
<evidence type="ECO:0000256" key="9">
    <source>
        <dbReference type="ARBA" id="ARBA00023004"/>
    </source>
</evidence>
<dbReference type="GO" id="GO:0009055">
    <property type="term" value="F:electron transfer activity"/>
    <property type="evidence" value="ECO:0007669"/>
    <property type="project" value="InterPro"/>
</dbReference>
<evidence type="ECO:0000256" key="7">
    <source>
        <dbReference type="ARBA" id="ARBA00022723"/>
    </source>
</evidence>
<feature type="transmembrane region" description="Helical" evidence="13">
    <location>
        <begin position="109"/>
        <end position="130"/>
    </location>
</feature>
<dbReference type="InterPro" id="IPR000701">
    <property type="entry name" value="SuccDH_FuR_B_TM-su"/>
</dbReference>
<comment type="similarity">
    <text evidence="3">Belongs to the cytochrome b560 family.</text>
</comment>
<keyword evidence="6 13" id="KW-0812">Transmembrane</keyword>
<accession>A0A840BCW8</accession>
<dbReference type="InterPro" id="IPR014314">
    <property type="entry name" value="Succ_DH_cytb556"/>
</dbReference>
<dbReference type="GO" id="GO:0046872">
    <property type="term" value="F:metal ion binding"/>
    <property type="evidence" value="ECO:0007669"/>
    <property type="project" value="UniProtKB-KW"/>
</dbReference>
<protein>
    <recommendedName>
        <fullName evidence="4">Succinate dehydrogenase cytochrome b556 subunit</fullName>
    </recommendedName>
</protein>
<dbReference type="GO" id="GO:0006099">
    <property type="term" value="P:tricarboxylic acid cycle"/>
    <property type="evidence" value="ECO:0007669"/>
    <property type="project" value="InterPro"/>
</dbReference>
<keyword evidence="9 12" id="KW-0408">Iron</keyword>
<evidence type="ECO:0000256" key="11">
    <source>
        <dbReference type="ARBA" id="ARBA00025912"/>
    </source>
</evidence>
<evidence type="ECO:0000256" key="12">
    <source>
        <dbReference type="PIRSR" id="PIRSR000178-1"/>
    </source>
</evidence>
<keyword evidence="7 12" id="KW-0479">Metal-binding</keyword>